<proteinExistence type="inferred from homology"/>
<comment type="similarity">
    <text evidence="1">Belongs to the glycosyl hydrolase 13 family.</text>
</comment>
<dbReference type="SMART" id="SM00642">
    <property type="entry name" value="Aamy"/>
    <property type="match status" value="1"/>
</dbReference>
<dbReference type="Gene3D" id="2.60.40.1180">
    <property type="entry name" value="Golgi alpha-mannosidase II"/>
    <property type="match status" value="1"/>
</dbReference>
<dbReference type="SUPFAM" id="SSF51445">
    <property type="entry name" value="(Trans)glycosidases"/>
    <property type="match status" value="1"/>
</dbReference>
<dbReference type="InterPro" id="IPR017853">
    <property type="entry name" value="GH"/>
</dbReference>
<dbReference type="PANTHER" id="PTHR10357:SF179">
    <property type="entry name" value="NEUTRAL AND BASIC AMINO ACID TRANSPORT PROTEIN RBAT"/>
    <property type="match status" value="1"/>
</dbReference>
<dbReference type="Pfam" id="PF00128">
    <property type="entry name" value="Alpha-amylase"/>
    <property type="match status" value="1"/>
</dbReference>
<dbReference type="InterPro" id="IPR013780">
    <property type="entry name" value="Glyco_hydro_b"/>
</dbReference>
<dbReference type="Proteomes" id="UP001600943">
    <property type="component" value="Unassembled WGS sequence"/>
</dbReference>
<dbReference type="CDD" id="cd11333">
    <property type="entry name" value="AmyAc_SI_OligoGlu_DGase"/>
    <property type="match status" value="1"/>
</dbReference>
<dbReference type="SUPFAM" id="SSF51011">
    <property type="entry name" value="Glycosyl hydrolase domain"/>
    <property type="match status" value="1"/>
</dbReference>
<sequence>MEEIMNKNTMTGMMKKGWWKDAVVYQIYPKSFRDTNGDGIGDLPGIIQKLPYLKELGVNVLWLCPVYCSPMDDGGYDISDYYHIHPMFGTDADMDALIEKADEMGMKVLMDLVVNHTSDEHAWFQEALNHPESKYADYYIFRETEDGNPPNNWRSYFGGSAWERVGDSSRFYLHAFSKKQPDLNWENEELREEIYKMINYWLDKGLGGFRIDAICNIKKKMEYGIFPPDGEDGLRYIGDWILNQPGIEDFLRELNEKTFKPHNSMTVAEANVPPALLDRFIGEDGFFSMVFDFSYTDIDVPDTGEWFKPRHFTIKELREKIFKSQEHVQNMGWGAVYLENHDQNRSVNKYLPDEDIHYYSKTMLASLFLFLRGTPFIYQGQEIGMENIRMESMEDYDDLATHGQYARALKAGLSETEAFDIVVKRSRDNSRTPMQWNQSRNAGFSDADKTWIKVNKNYTAINAEQEENDKSSVLNFYRGLIRLRQDSPYSHILVHGKFVPYDAENDNVIAYERVSDDLGILTFHNFQDQNAEITIPEGYAEKIAGNYTGRCPENNRYCLRPYECIAFYKDR</sequence>
<evidence type="ECO:0000313" key="4">
    <source>
        <dbReference type="Proteomes" id="UP001600943"/>
    </source>
</evidence>
<evidence type="ECO:0000256" key="1">
    <source>
        <dbReference type="ARBA" id="ARBA00008061"/>
    </source>
</evidence>
<dbReference type="InterPro" id="IPR045857">
    <property type="entry name" value="O16G_dom_2"/>
</dbReference>
<evidence type="ECO:0000259" key="2">
    <source>
        <dbReference type="SMART" id="SM00642"/>
    </source>
</evidence>
<accession>A0ABQ0BDR8</accession>
<dbReference type="EMBL" id="BAABYW010000001">
    <property type="protein sequence ID" value="GAA6409602.1"/>
    <property type="molecule type" value="Genomic_DNA"/>
</dbReference>
<keyword evidence="4" id="KW-1185">Reference proteome</keyword>
<dbReference type="Gene3D" id="3.90.400.10">
    <property type="entry name" value="Oligo-1,6-glucosidase, Domain 2"/>
    <property type="match status" value="1"/>
</dbReference>
<gene>
    <name evidence="3" type="ORF">K040078D81_37190</name>
</gene>
<dbReference type="Gene3D" id="3.20.20.80">
    <property type="entry name" value="Glycosidases"/>
    <property type="match status" value="1"/>
</dbReference>
<organism evidence="3 4">
    <name type="scientific">Blautia hominis</name>
    <dbReference type="NCBI Taxonomy" id="2025493"/>
    <lineage>
        <taxon>Bacteria</taxon>
        <taxon>Bacillati</taxon>
        <taxon>Bacillota</taxon>
        <taxon>Clostridia</taxon>
        <taxon>Lachnospirales</taxon>
        <taxon>Lachnospiraceae</taxon>
        <taxon>Blautia</taxon>
    </lineage>
</organism>
<comment type="caution">
    <text evidence="3">The sequence shown here is derived from an EMBL/GenBank/DDBJ whole genome shotgun (WGS) entry which is preliminary data.</text>
</comment>
<name>A0ABQ0BDR8_9FIRM</name>
<evidence type="ECO:0000313" key="3">
    <source>
        <dbReference type="EMBL" id="GAA6409602.1"/>
    </source>
</evidence>
<protein>
    <submittedName>
        <fullName evidence="3">Alpha-glucosidase</fullName>
    </submittedName>
</protein>
<dbReference type="InterPro" id="IPR006047">
    <property type="entry name" value="GH13_cat_dom"/>
</dbReference>
<feature type="domain" description="Glycosyl hydrolase family 13 catalytic" evidence="2">
    <location>
        <begin position="26"/>
        <end position="431"/>
    </location>
</feature>
<reference evidence="3 4" key="1">
    <citation type="submission" date="2024-04" db="EMBL/GenBank/DDBJ databases">
        <title>Defined microbial consortia suppress multidrug-resistant proinflammatory Enterobacteriaceae via ecological control.</title>
        <authorList>
            <person name="Furuichi M."/>
            <person name="Kawaguchi T."/>
            <person name="Pust M."/>
            <person name="Yasuma K."/>
            <person name="Plichta D."/>
            <person name="Hasegawa N."/>
            <person name="Ohya T."/>
            <person name="Bhattarai S."/>
            <person name="Sasajima S."/>
            <person name="Aoto Y."/>
            <person name="Tuganbaev T."/>
            <person name="Yaginuma M."/>
            <person name="Ueda M."/>
            <person name="Okahashi N."/>
            <person name="Amafuji K."/>
            <person name="Kiridooshi Y."/>
            <person name="Sugita K."/>
            <person name="Strazar M."/>
            <person name="Skelly A."/>
            <person name="Suda W."/>
            <person name="Hattori M."/>
            <person name="Nakamoto N."/>
            <person name="Caballero S."/>
            <person name="Norman J."/>
            <person name="Olle B."/>
            <person name="Tanoue T."/>
            <person name="Arita M."/>
            <person name="Bucci V."/>
            <person name="Atarashi K."/>
            <person name="Xavier R."/>
            <person name="Honda K."/>
        </authorList>
    </citation>
    <scope>NUCLEOTIDE SEQUENCE [LARGE SCALE GENOMIC DNA]</scope>
    <source>
        <strain evidence="4">k04-0078-D8-1</strain>
    </source>
</reference>
<dbReference type="PANTHER" id="PTHR10357">
    <property type="entry name" value="ALPHA-AMYLASE FAMILY MEMBER"/>
    <property type="match status" value="1"/>
</dbReference>